<evidence type="ECO:0000313" key="2">
    <source>
        <dbReference type="EMBL" id="OXU30910.1"/>
    </source>
</evidence>
<organism evidence="2 3">
    <name type="scientific">Trichomalopsis sarcophagae</name>
    <dbReference type="NCBI Taxonomy" id="543379"/>
    <lineage>
        <taxon>Eukaryota</taxon>
        <taxon>Metazoa</taxon>
        <taxon>Ecdysozoa</taxon>
        <taxon>Arthropoda</taxon>
        <taxon>Hexapoda</taxon>
        <taxon>Insecta</taxon>
        <taxon>Pterygota</taxon>
        <taxon>Neoptera</taxon>
        <taxon>Endopterygota</taxon>
        <taxon>Hymenoptera</taxon>
        <taxon>Apocrita</taxon>
        <taxon>Proctotrupomorpha</taxon>
        <taxon>Chalcidoidea</taxon>
        <taxon>Pteromalidae</taxon>
        <taxon>Pteromalinae</taxon>
        <taxon>Trichomalopsis</taxon>
    </lineage>
</organism>
<reference evidence="2 3" key="1">
    <citation type="journal article" date="2017" name="Curr. Biol.">
        <title>The Evolution of Venom by Co-option of Single-Copy Genes.</title>
        <authorList>
            <person name="Martinson E.O."/>
            <person name="Mrinalini"/>
            <person name="Kelkar Y.D."/>
            <person name="Chang C.H."/>
            <person name="Werren J.H."/>
        </authorList>
    </citation>
    <scope>NUCLEOTIDE SEQUENCE [LARGE SCALE GENOMIC DNA]</scope>
    <source>
        <strain evidence="2 3">Alberta</strain>
        <tissue evidence="2">Whole body</tissue>
    </source>
</reference>
<dbReference type="EMBL" id="NNAY01000106">
    <property type="protein sequence ID" value="OXU30910.1"/>
    <property type="molecule type" value="Genomic_DNA"/>
</dbReference>
<dbReference type="Proteomes" id="UP000215335">
    <property type="component" value="Unassembled WGS sequence"/>
</dbReference>
<comment type="caution">
    <text evidence="2">The sequence shown here is derived from an EMBL/GenBank/DDBJ whole genome shotgun (WGS) entry which is preliminary data.</text>
</comment>
<feature type="transmembrane region" description="Helical" evidence="1">
    <location>
        <begin position="43"/>
        <end position="63"/>
    </location>
</feature>
<keyword evidence="1" id="KW-0472">Membrane</keyword>
<keyword evidence="1" id="KW-0812">Transmembrane</keyword>
<keyword evidence="3" id="KW-1185">Reference proteome</keyword>
<dbReference type="STRING" id="543379.A0A232FK42"/>
<proteinExistence type="predicted"/>
<name>A0A232FK42_9HYME</name>
<gene>
    <name evidence="2" type="ORF">TSAR_009256</name>
</gene>
<protein>
    <submittedName>
        <fullName evidence="2">Uncharacterized protein</fullName>
    </submittedName>
</protein>
<evidence type="ECO:0000313" key="3">
    <source>
        <dbReference type="Proteomes" id="UP000215335"/>
    </source>
</evidence>
<accession>A0A232FK42</accession>
<evidence type="ECO:0000256" key="1">
    <source>
        <dbReference type="SAM" id="Phobius"/>
    </source>
</evidence>
<dbReference type="AlphaFoldDB" id="A0A232FK42"/>
<keyword evidence="1" id="KW-1133">Transmembrane helix</keyword>
<sequence length="188" mass="22027">MLGHTPATFFSYCTCFIYSKASRQIGFIKRTTSDFKHYGTVAYLYRFLVLPILLYCFPIWSPFTKTSRVKLESVQHRIIRYLAYKNNSLMSRLKHDYTELSLFFNLPTITSLHHYHDCLLSIKVLRDFITSEVIKAKFCVGELAYMLRNHQPLQEESSSSNFGLFSTIRLRRSWNILPRSVTEVSVLS</sequence>